<evidence type="ECO:0000313" key="2">
    <source>
        <dbReference type="Proteomes" id="UP000887540"/>
    </source>
</evidence>
<dbReference type="Proteomes" id="UP000887540">
    <property type="component" value="Unplaced"/>
</dbReference>
<proteinExistence type="predicted"/>
<feature type="chain" id="PRO_5037823676" evidence="1">
    <location>
        <begin position="22"/>
        <end position="133"/>
    </location>
</feature>
<dbReference type="PANTHER" id="PTHR37427">
    <property type="entry name" value="PROTEIN CBG20963-RELATED"/>
    <property type="match status" value="1"/>
</dbReference>
<name>A0A914CWY5_9BILA</name>
<sequence length="133" mass="14412">MISLVIKLCILTTLLFIITKACDFKVVIVSSTDKDYFVQIKAPNGTASELFHFKKGGQKESLQVTGENCGLNMTTANTYKVNPDGTRGQRLHQTKAMLDGMGLVRYSLIADGQIMIDSRAGVMCAFAICGGRG</sequence>
<keyword evidence="2" id="KW-1185">Reference proteome</keyword>
<accession>A0A914CWY5</accession>
<reference evidence="3" key="1">
    <citation type="submission" date="2022-11" db="UniProtKB">
        <authorList>
            <consortium name="WormBaseParasite"/>
        </authorList>
    </citation>
    <scope>IDENTIFICATION</scope>
</reference>
<protein>
    <submittedName>
        <fullName evidence="3">Uncharacterized protein</fullName>
    </submittedName>
</protein>
<dbReference type="PANTHER" id="PTHR37427:SF2">
    <property type="entry name" value="SECRETED PROTEIN"/>
    <property type="match status" value="1"/>
</dbReference>
<evidence type="ECO:0000256" key="1">
    <source>
        <dbReference type="SAM" id="SignalP"/>
    </source>
</evidence>
<keyword evidence="1" id="KW-0732">Signal</keyword>
<dbReference type="AlphaFoldDB" id="A0A914CWY5"/>
<feature type="signal peptide" evidence="1">
    <location>
        <begin position="1"/>
        <end position="21"/>
    </location>
</feature>
<evidence type="ECO:0000313" key="3">
    <source>
        <dbReference type="WBParaSite" id="ACRNAN_scaffold1577.g19373.t1"/>
    </source>
</evidence>
<organism evidence="2 3">
    <name type="scientific">Acrobeloides nanus</name>
    <dbReference type="NCBI Taxonomy" id="290746"/>
    <lineage>
        <taxon>Eukaryota</taxon>
        <taxon>Metazoa</taxon>
        <taxon>Ecdysozoa</taxon>
        <taxon>Nematoda</taxon>
        <taxon>Chromadorea</taxon>
        <taxon>Rhabditida</taxon>
        <taxon>Tylenchina</taxon>
        <taxon>Cephalobomorpha</taxon>
        <taxon>Cephaloboidea</taxon>
        <taxon>Cephalobidae</taxon>
        <taxon>Acrobeloides</taxon>
    </lineage>
</organism>
<dbReference type="WBParaSite" id="ACRNAN_scaffold1577.g19373.t1">
    <property type="protein sequence ID" value="ACRNAN_scaffold1577.g19373.t1"/>
    <property type="gene ID" value="ACRNAN_scaffold1577.g19373"/>
</dbReference>